<dbReference type="OrthoDB" id="6255742at2759"/>
<name>A0A6J8CYJ4_MYTCO</name>
<keyword evidence="3" id="KW-1185">Reference proteome</keyword>
<reference evidence="2 3" key="1">
    <citation type="submission" date="2020-06" db="EMBL/GenBank/DDBJ databases">
        <authorList>
            <person name="Li R."/>
            <person name="Bekaert M."/>
        </authorList>
    </citation>
    <scope>NUCLEOTIDE SEQUENCE [LARGE SCALE GENOMIC DNA]</scope>
    <source>
        <strain evidence="3">wild</strain>
    </source>
</reference>
<organism evidence="2 3">
    <name type="scientific">Mytilus coruscus</name>
    <name type="common">Sea mussel</name>
    <dbReference type="NCBI Taxonomy" id="42192"/>
    <lineage>
        <taxon>Eukaryota</taxon>
        <taxon>Metazoa</taxon>
        <taxon>Spiralia</taxon>
        <taxon>Lophotrochozoa</taxon>
        <taxon>Mollusca</taxon>
        <taxon>Bivalvia</taxon>
        <taxon>Autobranchia</taxon>
        <taxon>Pteriomorphia</taxon>
        <taxon>Mytilida</taxon>
        <taxon>Mytiloidea</taxon>
        <taxon>Mytilidae</taxon>
        <taxon>Mytilinae</taxon>
        <taxon>Mytilus</taxon>
    </lineage>
</organism>
<protein>
    <recommendedName>
        <fullName evidence="1">Reverse transcriptase domain-containing protein</fullName>
    </recommendedName>
</protein>
<dbReference type="InterPro" id="IPR000477">
    <property type="entry name" value="RT_dom"/>
</dbReference>
<evidence type="ECO:0000313" key="2">
    <source>
        <dbReference type="EMBL" id="CAC5399980.1"/>
    </source>
</evidence>
<evidence type="ECO:0000259" key="1">
    <source>
        <dbReference type="PROSITE" id="PS50878"/>
    </source>
</evidence>
<dbReference type="Proteomes" id="UP000507470">
    <property type="component" value="Unassembled WGS sequence"/>
</dbReference>
<accession>A0A6J8CYJ4</accession>
<dbReference type="EMBL" id="CACVKT020006150">
    <property type="protein sequence ID" value="CAC5399980.1"/>
    <property type="molecule type" value="Genomic_DNA"/>
</dbReference>
<dbReference type="PROSITE" id="PS50878">
    <property type="entry name" value="RT_POL"/>
    <property type="match status" value="1"/>
</dbReference>
<proteinExistence type="predicted"/>
<gene>
    <name evidence="2" type="ORF">MCOR_34201</name>
</gene>
<evidence type="ECO:0000313" key="3">
    <source>
        <dbReference type="Proteomes" id="UP000507470"/>
    </source>
</evidence>
<feature type="domain" description="Reverse transcriptase" evidence="1">
    <location>
        <begin position="1"/>
        <end position="141"/>
    </location>
</feature>
<dbReference type="AlphaFoldDB" id="A0A6J8CYJ4"/>
<dbReference type="Pfam" id="PF00078">
    <property type="entry name" value="RVT_1"/>
    <property type="match status" value="1"/>
</dbReference>
<sequence length="205" mass="23566">MILLEKIYYDVPADVWKVIQNLYSNMSTEVKWNNHISKRFQIKQGVRQGGILSTHFYKSYIQDLPIELEKRAPGLSIGLEYFGSLVCADDIVLMSTDETEIQVIFDIAYKYSCEHRYNIHPQKSTLIKTERTKSKYQPVIIKLGNEAIQTDNQATHFEIIRASKNESRINIQEHISIARKTLYSFIPVGLNGKGGLNPTRSIKLT</sequence>